<evidence type="ECO:0000313" key="1">
    <source>
        <dbReference type="EMBL" id="KAH7914746.1"/>
    </source>
</evidence>
<protein>
    <submittedName>
        <fullName evidence="1">WD40 repeat-like protein</fullName>
    </submittedName>
</protein>
<organism evidence="1 2">
    <name type="scientific">Hygrophoropsis aurantiaca</name>
    <dbReference type="NCBI Taxonomy" id="72124"/>
    <lineage>
        <taxon>Eukaryota</taxon>
        <taxon>Fungi</taxon>
        <taxon>Dikarya</taxon>
        <taxon>Basidiomycota</taxon>
        <taxon>Agaricomycotina</taxon>
        <taxon>Agaricomycetes</taxon>
        <taxon>Agaricomycetidae</taxon>
        <taxon>Boletales</taxon>
        <taxon>Coniophorineae</taxon>
        <taxon>Hygrophoropsidaceae</taxon>
        <taxon>Hygrophoropsis</taxon>
    </lineage>
</organism>
<reference evidence="1" key="1">
    <citation type="journal article" date="2021" name="New Phytol.">
        <title>Evolutionary innovations through gain and loss of genes in the ectomycorrhizal Boletales.</title>
        <authorList>
            <person name="Wu G."/>
            <person name="Miyauchi S."/>
            <person name="Morin E."/>
            <person name="Kuo A."/>
            <person name="Drula E."/>
            <person name="Varga T."/>
            <person name="Kohler A."/>
            <person name="Feng B."/>
            <person name="Cao Y."/>
            <person name="Lipzen A."/>
            <person name="Daum C."/>
            <person name="Hundley H."/>
            <person name="Pangilinan J."/>
            <person name="Johnson J."/>
            <person name="Barry K."/>
            <person name="LaButti K."/>
            <person name="Ng V."/>
            <person name="Ahrendt S."/>
            <person name="Min B."/>
            <person name="Choi I.G."/>
            <person name="Park H."/>
            <person name="Plett J.M."/>
            <person name="Magnuson J."/>
            <person name="Spatafora J.W."/>
            <person name="Nagy L.G."/>
            <person name="Henrissat B."/>
            <person name="Grigoriev I.V."/>
            <person name="Yang Z.L."/>
            <person name="Xu J."/>
            <person name="Martin F.M."/>
        </authorList>
    </citation>
    <scope>NUCLEOTIDE SEQUENCE</scope>
    <source>
        <strain evidence="1">ATCC 28755</strain>
    </source>
</reference>
<dbReference type="Proteomes" id="UP000790377">
    <property type="component" value="Unassembled WGS sequence"/>
</dbReference>
<proteinExistence type="predicted"/>
<sequence>MDFEDEDDGYDGPDAYLEGDDNVLEFEEQIIEEESSRPPQNDSLAVLRSLFALRQPGEPAQSTAATNVPASNGGRVIQLSNLTYADLARLFSSENTGNADEDEAEFTDEDDDEDPYSERGVNNNLWYGPHKEPQKKGVELLNSGEFGGIGPKIRVKKNNRNIARLLLNRSSRSRSTAYREEISSHVLPNSNGTAVASYGANAYCGQFSTDSSFYYTCCQDFRLHIYDMTAPPTSYVKRNRAARRSATGQWDVDDRDHETTLKVLKTIQGHPGRWTVTDSHLSPDNERMIYSTIVRFFSPTVYMTTTLDSSTVQTPIRFADPPRRQPRPTWGFYDEDSFGIWSCRFSADGNEVVAGGSGQIFVYDLLSDRRTVKIRAHDDDVNSCCWADTASGNVLISASDDTFLKVWDRRSLGASQKPSGVLVGHTEGITNVSAKGDGRYIISNGKDQALRLWDLRKMCSSEDFDNGANRDFRSHSYDYRYGHYPKPRRAAHPNDCSVMTYRGHAVLRTLIRCHFSPVETTGGQYIYSGSSDGRIHIWSLDGQVVQVLDRSHTLPMAFDPRGPEVEPTGGAKNLVCVRDVSWNSTEPVIMSAGWEGSRTGGSVVARHEWKGLSKMAHSLEDWTEKDGLERLEQTTRRSNRNRRLPGAYAIESDDETEYYLFNPTMTADAQLYGFPPGYFVIRSVATGRLWDVSMDEVEDGTEIILWPEKDNSLKLSMNHSMFGTQVFFIDPSGALCSRSSGHAIDIEDECPVLRHRRPISQPFPNAYSHPLPQFSYSSETQRITVSFASDPLYPPVINGIPPSNSWRRKSYILTAVPMRKPKSLIDNASAFLTSAVTSPLSFFGAMALQPKATPEDVLSANIDLTEDETLEQDRGEDGEADDSSELSRKIRVLAIDPRASFPDGENASRRQQWIVVPLRTKSATQRISSPSKAR</sequence>
<evidence type="ECO:0000313" key="2">
    <source>
        <dbReference type="Proteomes" id="UP000790377"/>
    </source>
</evidence>
<keyword evidence="2" id="KW-1185">Reference proteome</keyword>
<name>A0ACB8AP81_9AGAM</name>
<comment type="caution">
    <text evidence="1">The sequence shown here is derived from an EMBL/GenBank/DDBJ whole genome shotgun (WGS) entry which is preliminary data.</text>
</comment>
<accession>A0ACB8AP81</accession>
<gene>
    <name evidence="1" type="ORF">BJ138DRAFT_999356</name>
</gene>
<dbReference type="EMBL" id="MU267609">
    <property type="protein sequence ID" value="KAH7914746.1"/>
    <property type="molecule type" value="Genomic_DNA"/>
</dbReference>